<gene>
    <name evidence="1" type="ORF">MES5069_550038</name>
</gene>
<dbReference type="Proteomes" id="UP001153050">
    <property type="component" value="Unassembled WGS sequence"/>
</dbReference>
<organism evidence="1 2">
    <name type="scientific">Mesorhizobium escarrei</name>
    <dbReference type="NCBI Taxonomy" id="666018"/>
    <lineage>
        <taxon>Bacteria</taxon>
        <taxon>Pseudomonadati</taxon>
        <taxon>Pseudomonadota</taxon>
        <taxon>Alphaproteobacteria</taxon>
        <taxon>Hyphomicrobiales</taxon>
        <taxon>Phyllobacteriaceae</taxon>
        <taxon>Mesorhizobium</taxon>
    </lineage>
</organism>
<dbReference type="EMBL" id="CAKXZT010000152">
    <property type="protein sequence ID" value="CAH2406897.1"/>
    <property type="molecule type" value="Genomic_DNA"/>
</dbReference>
<name>A0ABM9ECB7_9HYPH</name>
<reference evidence="1 2" key="1">
    <citation type="submission" date="2022-03" db="EMBL/GenBank/DDBJ databases">
        <authorList>
            <person name="Brunel B."/>
        </authorList>
    </citation>
    <scope>NUCLEOTIDE SEQUENCE [LARGE SCALE GENOMIC DNA]</scope>
    <source>
        <strain evidence="1">STM5069sample</strain>
    </source>
</reference>
<comment type="caution">
    <text evidence="1">The sequence shown here is derived from an EMBL/GenBank/DDBJ whole genome shotgun (WGS) entry which is preliminary data.</text>
</comment>
<accession>A0ABM9ECB7</accession>
<proteinExistence type="predicted"/>
<keyword evidence="2" id="KW-1185">Reference proteome</keyword>
<sequence length="63" mass="6919">MFWDGEHSIQQLVLSPWKNAEATESGHGADRKVYAVTRAQAAAETSALVGTEAIVFRICEAIW</sequence>
<protein>
    <submittedName>
        <fullName evidence="1">Uncharacterized protein</fullName>
    </submittedName>
</protein>
<evidence type="ECO:0000313" key="1">
    <source>
        <dbReference type="EMBL" id="CAH2406897.1"/>
    </source>
</evidence>
<evidence type="ECO:0000313" key="2">
    <source>
        <dbReference type="Proteomes" id="UP001153050"/>
    </source>
</evidence>